<dbReference type="PRINTS" id="PR00038">
    <property type="entry name" value="HTHLUXR"/>
</dbReference>
<evidence type="ECO:0000313" key="5">
    <source>
        <dbReference type="EMBL" id="GAA4169719.1"/>
    </source>
</evidence>
<comment type="caution">
    <text evidence="5">The sequence shown here is derived from an EMBL/GenBank/DDBJ whole genome shotgun (WGS) entry which is preliminary data.</text>
</comment>
<accession>A0ABP7ZT57</accession>
<dbReference type="Gene3D" id="3.40.50.2300">
    <property type="match status" value="1"/>
</dbReference>
<dbReference type="InterPro" id="IPR011006">
    <property type="entry name" value="CheY-like_superfamily"/>
</dbReference>
<gene>
    <name evidence="5" type="ORF">GCM10022287_06530</name>
</gene>
<keyword evidence="2" id="KW-0597">Phosphoprotein</keyword>
<feature type="domain" description="HTH luxR-type" evidence="3">
    <location>
        <begin position="137"/>
        <end position="202"/>
    </location>
</feature>
<dbReference type="PANTHER" id="PTHR43214">
    <property type="entry name" value="TWO-COMPONENT RESPONSE REGULATOR"/>
    <property type="match status" value="1"/>
</dbReference>
<keyword evidence="6" id="KW-1185">Reference proteome</keyword>
<feature type="domain" description="Response regulatory" evidence="4">
    <location>
        <begin position="5"/>
        <end position="116"/>
    </location>
</feature>
<dbReference type="SUPFAM" id="SSF46894">
    <property type="entry name" value="C-terminal effector domain of the bipartite response regulators"/>
    <property type="match status" value="1"/>
</dbReference>
<dbReference type="PROSITE" id="PS50110">
    <property type="entry name" value="RESPONSE_REGULATORY"/>
    <property type="match status" value="1"/>
</dbReference>
<dbReference type="SUPFAM" id="SSF52172">
    <property type="entry name" value="CheY-like"/>
    <property type="match status" value="1"/>
</dbReference>
<sequence>MTPIRIALINDYEVVVKGLAAMLDGYRDTFEVVELDAGTDLERPADIALYDTFAATPGDHDDVKALTQDPRAGKVVVYSWDLNDHLVTAALTNGAAGYISKGLAARELVAALLAVHTGERRIHPAPTGSSTALVGDWPGRQEGLTQRESEMLALITQGLSNAEIAARTRLSINSVKSYIRSCYRRIGVANRSHAILWGVEHGFQPDHKRIIRE</sequence>
<protein>
    <submittedName>
        <fullName evidence="5">Response regulator transcription factor</fullName>
    </submittedName>
</protein>
<proteinExistence type="predicted"/>
<evidence type="ECO:0000256" key="1">
    <source>
        <dbReference type="ARBA" id="ARBA00023125"/>
    </source>
</evidence>
<dbReference type="Pfam" id="PF00196">
    <property type="entry name" value="GerE"/>
    <property type="match status" value="1"/>
</dbReference>
<dbReference type="PROSITE" id="PS50043">
    <property type="entry name" value="HTH_LUXR_2"/>
    <property type="match status" value="1"/>
</dbReference>
<keyword evidence="1" id="KW-0238">DNA-binding</keyword>
<dbReference type="CDD" id="cd06170">
    <property type="entry name" value="LuxR_C_like"/>
    <property type="match status" value="1"/>
</dbReference>
<dbReference type="RefSeq" id="WP_344751839.1">
    <property type="nucleotide sequence ID" value="NZ_BAABBW010000001.1"/>
</dbReference>
<name>A0ABP7ZT57_9MICO</name>
<dbReference type="EMBL" id="BAABBW010000001">
    <property type="protein sequence ID" value="GAA4169719.1"/>
    <property type="molecule type" value="Genomic_DNA"/>
</dbReference>
<reference evidence="6" key="1">
    <citation type="journal article" date="2019" name="Int. J. Syst. Evol. Microbiol.">
        <title>The Global Catalogue of Microorganisms (GCM) 10K type strain sequencing project: providing services to taxonomists for standard genome sequencing and annotation.</title>
        <authorList>
            <consortium name="The Broad Institute Genomics Platform"/>
            <consortium name="The Broad Institute Genome Sequencing Center for Infectious Disease"/>
            <person name="Wu L."/>
            <person name="Ma J."/>
        </authorList>
    </citation>
    <scope>NUCLEOTIDE SEQUENCE [LARGE SCALE GENOMIC DNA]</scope>
    <source>
        <strain evidence="6">JCM 17591</strain>
    </source>
</reference>
<evidence type="ECO:0000256" key="2">
    <source>
        <dbReference type="PROSITE-ProRule" id="PRU00169"/>
    </source>
</evidence>
<evidence type="ECO:0000259" key="3">
    <source>
        <dbReference type="PROSITE" id="PS50043"/>
    </source>
</evidence>
<feature type="modified residue" description="4-aspartylphosphate" evidence="2">
    <location>
        <position position="51"/>
    </location>
</feature>
<dbReference type="InterPro" id="IPR001789">
    <property type="entry name" value="Sig_transdc_resp-reg_receiver"/>
</dbReference>
<evidence type="ECO:0000313" key="6">
    <source>
        <dbReference type="Proteomes" id="UP001501079"/>
    </source>
</evidence>
<dbReference type="Proteomes" id="UP001501079">
    <property type="component" value="Unassembled WGS sequence"/>
</dbReference>
<dbReference type="InterPro" id="IPR039420">
    <property type="entry name" value="WalR-like"/>
</dbReference>
<dbReference type="InterPro" id="IPR016032">
    <property type="entry name" value="Sig_transdc_resp-reg_C-effctor"/>
</dbReference>
<organism evidence="5 6">
    <name type="scientific">Gryllotalpicola koreensis</name>
    <dbReference type="NCBI Taxonomy" id="993086"/>
    <lineage>
        <taxon>Bacteria</taxon>
        <taxon>Bacillati</taxon>
        <taxon>Actinomycetota</taxon>
        <taxon>Actinomycetes</taxon>
        <taxon>Micrococcales</taxon>
        <taxon>Microbacteriaceae</taxon>
        <taxon>Gryllotalpicola</taxon>
    </lineage>
</organism>
<evidence type="ECO:0000259" key="4">
    <source>
        <dbReference type="PROSITE" id="PS50110"/>
    </source>
</evidence>
<dbReference type="SMART" id="SM00421">
    <property type="entry name" value="HTH_LUXR"/>
    <property type="match status" value="1"/>
</dbReference>
<dbReference type="PANTHER" id="PTHR43214:SF43">
    <property type="entry name" value="TWO-COMPONENT RESPONSE REGULATOR"/>
    <property type="match status" value="1"/>
</dbReference>
<dbReference type="InterPro" id="IPR000792">
    <property type="entry name" value="Tscrpt_reg_LuxR_C"/>
</dbReference>